<evidence type="ECO:0000256" key="3">
    <source>
        <dbReference type="ARBA" id="ARBA00022679"/>
    </source>
</evidence>
<evidence type="ECO:0000256" key="5">
    <source>
        <dbReference type="ARBA" id="ARBA00023163"/>
    </source>
</evidence>
<sequence>MKRSLTESEINDILSFIVPKKGIPIETAESIVNSHKKYFRTQLSKQLVYPEIIPILKIKLEKIYNESMIQPGESVGILCAQSIGEKNTQLTLNTFHKAGQSEKAVTAGVPRFQELLNATRDPRAINCKVFFKYGNSTIQELRETIGSSIVGLTLSDISSNIKIYMNKKPEKWYETYKILYNNNFENYKNCISITLNIAKLFEYKITIEEVAHAITNSYADLCCIFSPPSIGQLDVFVDTSNINLPAERILFINTENAPEIFMEECVQPTLEKMLICGIPGITYIYYTREKDEWIIETEGSNYSKILAHPKVDMTKTISNNVWDIYETLGIEAARQFLIEEFMEIMDGINVCHSKLLVDRMTFSGTIASISRYTLRKEDSGPFGKSSFEESLSNFCAAAAVGDLEPVRGVSSAIVCGKRANIGSGMCELRINVKGLKKVVERTFE</sequence>
<reference evidence="8" key="1">
    <citation type="journal article" date="2020" name="Nature">
        <title>Giant virus diversity and host interactions through global metagenomics.</title>
        <authorList>
            <person name="Schulz F."/>
            <person name="Roux S."/>
            <person name="Paez-Espino D."/>
            <person name="Jungbluth S."/>
            <person name="Walsh D.A."/>
            <person name="Denef V.J."/>
            <person name="McMahon K.D."/>
            <person name="Konstantinidis K.T."/>
            <person name="Eloe-Fadrosh E.A."/>
            <person name="Kyrpides N.C."/>
            <person name="Woyke T."/>
        </authorList>
    </citation>
    <scope>NUCLEOTIDE SEQUENCE</scope>
    <source>
        <strain evidence="8">GVMAG-M-3300023174-102</strain>
    </source>
</reference>
<dbReference type="EMBL" id="MN739514">
    <property type="protein sequence ID" value="QHT09742.1"/>
    <property type="molecule type" value="Genomic_DNA"/>
</dbReference>
<dbReference type="GO" id="GO:0000428">
    <property type="term" value="C:DNA-directed RNA polymerase complex"/>
    <property type="evidence" value="ECO:0007669"/>
    <property type="project" value="UniProtKB-KW"/>
</dbReference>
<protein>
    <recommendedName>
        <fullName evidence="1">DNA-directed RNA polymerase</fullName>
        <ecNumber evidence="1">2.7.7.6</ecNumber>
    </recommendedName>
</protein>
<keyword evidence="5" id="KW-0804">Transcription</keyword>
<dbReference type="GO" id="GO:0006351">
    <property type="term" value="P:DNA-templated transcription"/>
    <property type="evidence" value="ECO:0007669"/>
    <property type="project" value="InterPro"/>
</dbReference>
<comment type="catalytic activity">
    <reaction evidence="6">
        <text>RNA(n) + a ribonucleoside 5'-triphosphate = RNA(n+1) + diphosphate</text>
        <dbReference type="Rhea" id="RHEA:21248"/>
        <dbReference type="Rhea" id="RHEA-COMP:14527"/>
        <dbReference type="Rhea" id="RHEA-COMP:17342"/>
        <dbReference type="ChEBI" id="CHEBI:33019"/>
        <dbReference type="ChEBI" id="CHEBI:61557"/>
        <dbReference type="ChEBI" id="CHEBI:140395"/>
        <dbReference type="EC" id="2.7.7.6"/>
    </reaction>
</comment>
<evidence type="ECO:0000256" key="2">
    <source>
        <dbReference type="ARBA" id="ARBA00022478"/>
    </source>
</evidence>
<dbReference type="GO" id="GO:0003677">
    <property type="term" value="F:DNA binding"/>
    <property type="evidence" value="ECO:0007669"/>
    <property type="project" value="InterPro"/>
</dbReference>
<proteinExistence type="predicted"/>
<dbReference type="SUPFAM" id="SSF64484">
    <property type="entry name" value="beta and beta-prime subunits of DNA dependent RNA-polymerase"/>
    <property type="match status" value="1"/>
</dbReference>
<keyword evidence="2" id="KW-0240">DNA-directed RNA polymerase</keyword>
<dbReference type="InterPro" id="IPR045867">
    <property type="entry name" value="DNA-dir_RpoC_beta_prime"/>
</dbReference>
<keyword evidence="3" id="KW-0808">Transferase</keyword>
<organism evidence="8">
    <name type="scientific">viral metagenome</name>
    <dbReference type="NCBI Taxonomy" id="1070528"/>
    <lineage>
        <taxon>unclassified sequences</taxon>
        <taxon>metagenomes</taxon>
        <taxon>organismal metagenomes</taxon>
    </lineage>
</organism>
<dbReference type="EC" id="2.7.7.6" evidence="1"/>
<dbReference type="Pfam" id="PF04998">
    <property type="entry name" value="RNA_pol_Rpb1_5"/>
    <property type="match status" value="1"/>
</dbReference>
<name>A0A6C0CZZ1_9ZZZZ</name>
<evidence type="ECO:0000256" key="4">
    <source>
        <dbReference type="ARBA" id="ARBA00022695"/>
    </source>
</evidence>
<dbReference type="PANTHER" id="PTHR19376:SF32">
    <property type="entry name" value="DNA-DIRECTED RNA POLYMERASE III SUBUNIT RPC1"/>
    <property type="match status" value="1"/>
</dbReference>
<evidence type="ECO:0000313" key="8">
    <source>
        <dbReference type="EMBL" id="QHT09742.1"/>
    </source>
</evidence>
<dbReference type="PANTHER" id="PTHR19376">
    <property type="entry name" value="DNA-DIRECTED RNA POLYMERASE"/>
    <property type="match status" value="1"/>
</dbReference>
<dbReference type="InterPro" id="IPR007081">
    <property type="entry name" value="RNA_pol_Rpb1_5"/>
</dbReference>
<evidence type="ECO:0000256" key="6">
    <source>
        <dbReference type="ARBA" id="ARBA00048552"/>
    </source>
</evidence>
<dbReference type="GO" id="GO:0003899">
    <property type="term" value="F:DNA-directed RNA polymerase activity"/>
    <property type="evidence" value="ECO:0007669"/>
    <property type="project" value="UniProtKB-EC"/>
</dbReference>
<evidence type="ECO:0000259" key="7">
    <source>
        <dbReference type="Pfam" id="PF04998"/>
    </source>
</evidence>
<dbReference type="AlphaFoldDB" id="A0A6C0CZZ1"/>
<dbReference type="Gene3D" id="1.10.150.390">
    <property type="match status" value="1"/>
</dbReference>
<feature type="domain" description="RNA polymerase Rpb1" evidence="7">
    <location>
        <begin position="65"/>
        <end position="379"/>
    </location>
</feature>
<accession>A0A6C0CZZ1</accession>
<evidence type="ECO:0000256" key="1">
    <source>
        <dbReference type="ARBA" id="ARBA00012418"/>
    </source>
</evidence>
<keyword evidence="4" id="KW-0548">Nucleotidyltransferase</keyword>